<comment type="caution">
    <text evidence="1">The sequence shown here is derived from an EMBL/GenBank/DDBJ whole genome shotgun (WGS) entry which is preliminary data.</text>
</comment>
<sequence>MAHSMLRDVDKFSAPAFATENHMTWAMAGSPQSML</sequence>
<organism evidence="1 2">
    <name type="scientific">Nelumbo nucifera</name>
    <name type="common">Sacred lotus</name>
    <dbReference type="NCBI Taxonomy" id="4432"/>
    <lineage>
        <taxon>Eukaryota</taxon>
        <taxon>Viridiplantae</taxon>
        <taxon>Streptophyta</taxon>
        <taxon>Embryophyta</taxon>
        <taxon>Tracheophyta</taxon>
        <taxon>Spermatophyta</taxon>
        <taxon>Magnoliopsida</taxon>
        <taxon>Proteales</taxon>
        <taxon>Nelumbonaceae</taxon>
        <taxon>Nelumbo</taxon>
    </lineage>
</organism>
<evidence type="ECO:0000313" key="2">
    <source>
        <dbReference type="Proteomes" id="UP000607653"/>
    </source>
</evidence>
<dbReference type="Proteomes" id="UP000607653">
    <property type="component" value="Unassembled WGS sequence"/>
</dbReference>
<proteinExistence type="predicted"/>
<name>A0A822Z0A4_NELNU</name>
<evidence type="ECO:0000313" key="1">
    <source>
        <dbReference type="EMBL" id="DAD38197.1"/>
    </source>
</evidence>
<accession>A0A822Z0A4</accession>
<dbReference type="EMBL" id="DUZY01000004">
    <property type="protein sequence ID" value="DAD38197.1"/>
    <property type="molecule type" value="Genomic_DNA"/>
</dbReference>
<protein>
    <submittedName>
        <fullName evidence="1">Uncharacterized protein</fullName>
    </submittedName>
</protein>
<gene>
    <name evidence="1" type="ORF">HUJ06_008838</name>
</gene>
<reference evidence="1 2" key="1">
    <citation type="journal article" date="2020" name="Mol. Biol. Evol.">
        <title>Distinct Expression and Methylation Patterns for Genes with Different Fates following a Single Whole-Genome Duplication in Flowering Plants.</title>
        <authorList>
            <person name="Shi T."/>
            <person name="Rahmani R.S."/>
            <person name="Gugger P.F."/>
            <person name="Wang M."/>
            <person name="Li H."/>
            <person name="Zhang Y."/>
            <person name="Li Z."/>
            <person name="Wang Q."/>
            <person name="Van de Peer Y."/>
            <person name="Marchal K."/>
            <person name="Chen J."/>
        </authorList>
    </citation>
    <scope>NUCLEOTIDE SEQUENCE [LARGE SCALE GENOMIC DNA]</scope>
    <source>
        <tissue evidence="1">Leaf</tissue>
    </source>
</reference>
<dbReference type="AlphaFoldDB" id="A0A822Z0A4"/>
<keyword evidence="2" id="KW-1185">Reference proteome</keyword>